<dbReference type="AlphaFoldDB" id="A0A132A4S9"/>
<dbReference type="OrthoDB" id="440325at2759"/>
<dbReference type="SUPFAM" id="SSF53720">
    <property type="entry name" value="ALDH-like"/>
    <property type="match status" value="1"/>
</dbReference>
<dbReference type="GO" id="GO:0006081">
    <property type="term" value="P:aldehyde metabolic process"/>
    <property type="evidence" value="ECO:0007669"/>
    <property type="project" value="InterPro"/>
</dbReference>
<dbReference type="FunFam" id="3.40.309.10:FF:000003">
    <property type="entry name" value="Aldehyde dehydrogenase"/>
    <property type="match status" value="1"/>
</dbReference>
<dbReference type="InterPro" id="IPR016163">
    <property type="entry name" value="Ald_DH_C"/>
</dbReference>
<dbReference type="GO" id="GO:0004029">
    <property type="term" value="F:aldehyde dehydrogenase (NAD+) activity"/>
    <property type="evidence" value="ECO:0007669"/>
    <property type="project" value="TreeGrafter"/>
</dbReference>
<dbReference type="InterPro" id="IPR016161">
    <property type="entry name" value="Ald_DH/histidinol_DH"/>
</dbReference>
<organism evidence="6 7">
    <name type="scientific">Sarcoptes scabiei</name>
    <name type="common">Itch mite</name>
    <name type="synonym">Acarus scabiei</name>
    <dbReference type="NCBI Taxonomy" id="52283"/>
    <lineage>
        <taxon>Eukaryota</taxon>
        <taxon>Metazoa</taxon>
        <taxon>Ecdysozoa</taxon>
        <taxon>Arthropoda</taxon>
        <taxon>Chelicerata</taxon>
        <taxon>Arachnida</taxon>
        <taxon>Acari</taxon>
        <taxon>Acariformes</taxon>
        <taxon>Sarcoptiformes</taxon>
        <taxon>Astigmata</taxon>
        <taxon>Psoroptidia</taxon>
        <taxon>Sarcoptoidea</taxon>
        <taxon>Sarcoptidae</taxon>
        <taxon>Sarcoptinae</taxon>
        <taxon>Sarcoptes</taxon>
    </lineage>
</organism>
<evidence type="ECO:0000256" key="4">
    <source>
        <dbReference type="RuleBase" id="RU003345"/>
    </source>
</evidence>
<dbReference type="EMBL" id="JXLN01010579">
    <property type="protein sequence ID" value="KPM05967.1"/>
    <property type="molecule type" value="Genomic_DNA"/>
</dbReference>
<evidence type="ECO:0000256" key="2">
    <source>
        <dbReference type="ARBA" id="ARBA00023002"/>
    </source>
</evidence>
<feature type="domain" description="Aldehyde dehydrogenase" evidence="5">
    <location>
        <begin position="15"/>
        <end position="442"/>
    </location>
</feature>
<dbReference type="InterPro" id="IPR016162">
    <property type="entry name" value="Ald_DH_N"/>
</dbReference>
<evidence type="ECO:0000259" key="5">
    <source>
        <dbReference type="Pfam" id="PF00171"/>
    </source>
</evidence>
<dbReference type="Proteomes" id="UP000616769">
    <property type="component" value="Unassembled WGS sequence"/>
</dbReference>
<dbReference type="PROSITE" id="PS00687">
    <property type="entry name" value="ALDEHYDE_DEHYDR_GLU"/>
    <property type="match status" value="1"/>
</dbReference>
<dbReference type="InterPro" id="IPR015590">
    <property type="entry name" value="Aldehyde_DH_dom"/>
</dbReference>
<reference evidence="6 7" key="1">
    <citation type="journal article" date="2015" name="Parasit. Vectors">
        <title>Draft genome of the scabies mite.</title>
        <authorList>
            <person name="Rider S.D.Jr."/>
            <person name="Morgan M.S."/>
            <person name="Arlian L.G."/>
        </authorList>
    </citation>
    <scope>NUCLEOTIDE SEQUENCE [LARGE SCALE GENOMIC DNA]</scope>
    <source>
        <strain evidence="6">Arlian Lab</strain>
    </source>
</reference>
<dbReference type="GO" id="GO:0005737">
    <property type="term" value="C:cytoplasm"/>
    <property type="evidence" value="ECO:0007669"/>
    <property type="project" value="TreeGrafter"/>
</dbReference>
<dbReference type="PANTHER" id="PTHR43570">
    <property type="entry name" value="ALDEHYDE DEHYDROGENASE"/>
    <property type="match status" value="1"/>
</dbReference>
<comment type="similarity">
    <text evidence="1 4">Belongs to the aldehyde dehydrogenase family.</text>
</comment>
<comment type="caution">
    <text evidence="6">The sequence shown here is derived from an EMBL/GenBank/DDBJ whole genome shotgun (WGS) entry which is preliminary data.</text>
</comment>
<protein>
    <submittedName>
        <fullName evidence="6">Aldehyde dehydrogenase type III-like protein</fullName>
    </submittedName>
</protein>
<dbReference type="VEuPathDB" id="VectorBase:SSCA005590"/>
<dbReference type="Gene3D" id="3.40.309.10">
    <property type="entry name" value="Aldehyde Dehydrogenase, Chain A, domain 2"/>
    <property type="match status" value="1"/>
</dbReference>
<keyword evidence="3" id="KW-0520">NAD</keyword>
<evidence type="ECO:0000256" key="1">
    <source>
        <dbReference type="ARBA" id="ARBA00009986"/>
    </source>
</evidence>
<dbReference type="PIRSF" id="PIRSF036492">
    <property type="entry name" value="ALDH"/>
    <property type="match status" value="1"/>
</dbReference>
<proteinExistence type="inferred from homology"/>
<accession>A0A132A4S9</accession>
<dbReference type="PANTHER" id="PTHR43570:SF16">
    <property type="entry name" value="ALDEHYDE DEHYDROGENASE TYPE III, ISOFORM Q"/>
    <property type="match status" value="1"/>
</dbReference>
<keyword evidence="2 4" id="KW-0560">Oxidoreductase</keyword>
<evidence type="ECO:0000256" key="3">
    <source>
        <dbReference type="ARBA" id="ARBA00023027"/>
    </source>
</evidence>
<dbReference type="FunFam" id="3.40.605.10:FF:000004">
    <property type="entry name" value="Aldehyde dehydrogenase"/>
    <property type="match status" value="1"/>
</dbReference>
<evidence type="ECO:0000313" key="7">
    <source>
        <dbReference type="Proteomes" id="UP000616769"/>
    </source>
</evidence>
<dbReference type="Pfam" id="PF00171">
    <property type="entry name" value="Aldedh"/>
    <property type="match status" value="1"/>
</dbReference>
<gene>
    <name evidence="6" type="ORF">QR98_0044400</name>
</gene>
<sequence>RIKYVSFFFFPFESEQALLKAREAFHRNVTKDVKFRIQQLKQLYKCLNENTDQFVTALKADLRKPLLETIITEINFVKKDIEYQLDHINSYVKPKYIRKKGIASFFDAAYIKYDPYGVVLIFGAWNYPVQVALCPLVGAIVAGNCAILKPSEIASNTEKLLADLIPKYLDKDCYHVITGGPEEATRILNEKFDMVFFTGSPQIGKIVYQTASKHLIPVVLELGGKSPVYIDDNVSNLETVVRRILWAKTMNAGQICIAPDYLLCSNDVKDKFVSLATKILKEFFENGVKDSDSYCKIINEKNFDRLNKLISSSSGKVVIGGDSDRDSLTISPTIIADVDSSDPIMREEIFGPILPIFTVDGVDEAIEFIRRGEKPLTMYIFSNKKKIVDKFQNETSSGSICINDCLLQMSVEDLPFGGVGNSGIGKYHGHHSFECFSHPKSVLSRNLNPILEYLSNSRYPPFNGSKLLRMKMVTSRTVVDKIDFHEAFKYLLTFILGSLATVLIYSLLS</sequence>
<dbReference type="InterPro" id="IPR012394">
    <property type="entry name" value="Aldehyde_DH_NAD(P)"/>
</dbReference>
<dbReference type="Gene3D" id="3.40.605.10">
    <property type="entry name" value="Aldehyde Dehydrogenase, Chain A, domain 1"/>
    <property type="match status" value="1"/>
</dbReference>
<name>A0A132A4S9_SARSC</name>
<evidence type="ECO:0000313" key="6">
    <source>
        <dbReference type="EMBL" id="KPM05967.1"/>
    </source>
</evidence>
<dbReference type="InterPro" id="IPR029510">
    <property type="entry name" value="Ald_DH_CS_GLU"/>
</dbReference>
<feature type="non-terminal residue" evidence="6">
    <location>
        <position position="1"/>
    </location>
</feature>